<comment type="caution">
    <text evidence="4">The sequence shown here is derived from an EMBL/GenBank/DDBJ whole genome shotgun (WGS) entry which is preliminary data.</text>
</comment>
<accession>A0ABS6HUF9</accession>
<evidence type="ECO:0000313" key="5">
    <source>
        <dbReference type="Proteomes" id="UP000696413"/>
    </source>
</evidence>
<name>A0ABS6HUF9_MYCGD</name>
<dbReference type="RefSeq" id="WP_214395744.1">
    <property type="nucleotide sequence ID" value="NZ_JAHBOL010000027.1"/>
</dbReference>
<evidence type="ECO:0000256" key="1">
    <source>
        <dbReference type="ARBA" id="ARBA00023125"/>
    </source>
</evidence>
<dbReference type="InterPro" id="IPR001647">
    <property type="entry name" value="HTH_TetR"/>
</dbReference>
<proteinExistence type="predicted"/>
<dbReference type="Gene3D" id="1.10.357.10">
    <property type="entry name" value="Tetracycline Repressor, domain 2"/>
    <property type="match status" value="1"/>
</dbReference>
<feature type="domain" description="HTH tetR-type" evidence="3">
    <location>
        <begin position="12"/>
        <end position="72"/>
    </location>
</feature>
<dbReference type="EMBL" id="JAHBOM010000024">
    <property type="protein sequence ID" value="MBU8826318.1"/>
    <property type="molecule type" value="Genomic_DNA"/>
</dbReference>
<reference evidence="4 5" key="1">
    <citation type="submission" date="2021-05" db="EMBL/GenBank/DDBJ databases">
        <title>Draft Genome Sequences of Clinical Respiratory Isolates of Mycobacterium goodii Recovered in Ireland.</title>
        <authorList>
            <person name="Flanagan P.R."/>
            <person name="Mok S."/>
            <person name="Roycroft E."/>
            <person name="Rogers T.R."/>
            <person name="Fitzgibbon M."/>
        </authorList>
    </citation>
    <scope>NUCLEOTIDE SEQUENCE [LARGE SCALE GENOMIC DNA]</scope>
    <source>
        <strain evidence="4 5">14IE55</strain>
    </source>
</reference>
<organism evidence="4 5">
    <name type="scientific">Mycolicibacterium goodii</name>
    <name type="common">Mycobacterium goodii</name>
    <dbReference type="NCBI Taxonomy" id="134601"/>
    <lineage>
        <taxon>Bacteria</taxon>
        <taxon>Bacillati</taxon>
        <taxon>Actinomycetota</taxon>
        <taxon>Actinomycetes</taxon>
        <taxon>Mycobacteriales</taxon>
        <taxon>Mycobacteriaceae</taxon>
        <taxon>Mycolicibacterium</taxon>
    </lineage>
</organism>
<keyword evidence="5" id="KW-1185">Reference proteome</keyword>
<keyword evidence="1 2" id="KW-0238">DNA-binding</keyword>
<dbReference type="SUPFAM" id="SSF48498">
    <property type="entry name" value="Tetracyclin repressor-like, C-terminal domain"/>
    <property type="match status" value="1"/>
</dbReference>
<dbReference type="InterPro" id="IPR050109">
    <property type="entry name" value="HTH-type_TetR-like_transc_reg"/>
</dbReference>
<evidence type="ECO:0000259" key="3">
    <source>
        <dbReference type="PROSITE" id="PS50977"/>
    </source>
</evidence>
<dbReference type="Pfam" id="PF00440">
    <property type="entry name" value="TetR_N"/>
    <property type="match status" value="1"/>
</dbReference>
<dbReference type="PRINTS" id="PR00455">
    <property type="entry name" value="HTHTETR"/>
</dbReference>
<gene>
    <name evidence="4" type="ORF">KL859_26015</name>
</gene>
<dbReference type="Pfam" id="PF17920">
    <property type="entry name" value="TetR_C_16"/>
    <property type="match status" value="1"/>
</dbReference>
<feature type="DNA-binding region" description="H-T-H motif" evidence="2">
    <location>
        <begin position="35"/>
        <end position="54"/>
    </location>
</feature>
<dbReference type="PROSITE" id="PS50977">
    <property type="entry name" value="HTH_TETR_2"/>
    <property type="match status" value="1"/>
</dbReference>
<dbReference type="Proteomes" id="UP000696413">
    <property type="component" value="Unassembled WGS sequence"/>
</dbReference>
<evidence type="ECO:0000256" key="2">
    <source>
        <dbReference type="PROSITE-ProRule" id="PRU00335"/>
    </source>
</evidence>
<dbReference type="InterPro" id="IPR009057">
    <property type="entry name" value="Homeodomain-like_sf"/>
</dbReference>
<dbReference type="PANTHER" id="PTHR30055">
    <property type="entry name" value="HTH-TYPE TRANSCRIPTIONAL REGULATOR RUTR"/>
    <property type="match status" value="1"/>
</dbReference>
<dbReference type="InterPro" id="IPR041678">
    <property type="entry name" value="TetR_C_16"/>
</dbReference>
<protein>
    <submittedName>
        <fullName evidence="4">TetR family transcriptional regulator</fullName>
    </submittedName>
</protein>
<dbReference type="SUPFAM" id="SSF46689">
    <property type="entry name" value="Homeodomain-like"/>
    <property type="match status" value="1"/>
</dbReference>
<dbReference type="PANTHER" id="PTHR30055:SF235">
    <property type="entry name" value="TRANSCRIPTIONAL REGULATORY PROTEIN"/>
    <property type="match status" value="1"/>
</dbReference>
<sequence length="192" mass="20471">MTSDRPRSRNAAATREAILQSAIRHFARAGYDGVGVREIAADAGVTAMLVNRYFGSKEQLFAEAVETSFATPVFIIEDSDDLAHGIAAAMAAHSAPGVESVAAFLIMLRSVSNPAAVRIVRAGLARHAGRRLSGQLTEPGRQLRSDVALAVMSGVLLMRQVIGTRALTRSSAHQLETILESIFTAIFNTPLD</sequence>
<dbReference type="InterPro" id="IPR036271">
    <property type="entry name" value="Tet_transcr_reg_TetR-rel_C_sf"/>
</dbReference>
<evidence type="ECO:0000313" key="4">
    <source>
        <dbReference type="EMBL" id="MBU8826318.1"/>
    </source>
</evidence>